<evidence type="ECO:0000313" key="11">
    <source>
        <dbReference type="Proteomes" id="UP000789739"/>
    </source>
</evidence>
<dbReference type="AlphaFoldDB" id="A0A9N8VMI3"/>
<gene>
    <name evidence="10" type="ORF">PBRASI_LOCUS316</name>
</gene>
<dbReference type="Proteomes" id="UP000789739">
    <property type="component" value="Unassembled WGS sequence"/>
</dbReference>
<dbReference type="GO" id="GO:0004489">
    <property type="term" value="F:methylenetetrahydrofolate reductase [NAD(P)H] activity"/>
    <property type="evidence" value="ECO:0007669"/>
    <property type="project" value="InterPro"/>
</dbReference>
<dbReference type="SUPFAM" id="SSF51730">
    <property type="entry name" value="FAD-linked oxidoreductase"/>
    <property type="match status" value="1"/>
</dbReference>
<dbReference type="PANTHER" id="PTHR45754">
    <property type="entry name" value="METHYLENETETRAHYDROFOLATE REDUCTASE"/>
    <property type="match status" value="1"/>
</dbReference>
<accession>A0A9N8VMI3</accession>
<comment type="cofactor">
    <cofactor evidence="1">
        <name>FAD</name>
        <dbReference type="ChEBI" id="CHEBI:57692"/>
    </cofactor>
</comment>
<dbReference type="InterPro" id="IPR053806">
    <property type="entry name" value="MTHFR_C"/>
</dbReference>
<comment type="pathway">
    <text evidence="2 8">One-carbon metabolism; tetrahydrofolate interconversion.</text>
</comment>
<comment type="similarity">
    <text evidence="3">Belongs to the methylenetetrahydrofolate reductase family.</text>
</comment>
<proteinExistence type="inferred from homology"/>
<keyword evidence="4" id="KW-0285">Flavoprotein</keyword>
<evidence type="ECO:0000256" key="3">
    <source>
        <dbReference type="ARBA" id="ARBA00006743"/>
    </source>
</evidence>
<dbReference type="FunFam" id="3.20.20.220:FF:000002">
    <property type="entry name" value="Methylenetetrahydrofolate reductase"/>
    <property type="match status" value="1"/>
</dbReference>
<feature type="domain" description="MTHFR SAM-binding regulatory" evidence="9">
    <location>
        <begin position="332"/>
        <end position="591"/>
    </location>
</feature>
<dbReference type="EMBL" id="CAJVPI010000014">
    <property type="protein sequence ID" value="CAG8455965.1"/>
    <property type="molecule type" value="Genomic_DNA"/>
</dbReference>
<evidence type="ECO:0000256" key="8">
    <source>
        <dbReference type="RuleBase" id="RU004254"/>
    </source>
</evidence>
<comment type="caution">
    <text evidence="10">The sequence shown here is derived from an EMBL/GenBank/DDBJ whole genome shotgun (WGS) entry which is preliminary data.</text>
</comment>
<keyword evidence="6" id="KW-0521">NADP</keyword>
<dbReference type="InterPro" id="IPR003171">
    <property type="entry name" value="Mehydrof_redctse-like"/>
</dbReference>
<keyword evidence="7" id="KW-0560">Oxidoreductase</keyword>
<dbReference type="GO" id="GO:0009086">
    <property type="term" value="P:methionine biosynthetic process"/>
    <property type="evidence" value="ECO:0007669"/>
    <property type="project" value="TreeGrafter"/>
</dbReference>
<dbReference type="CDD" id="cd00537">
    <property type="entry name" value="MTHFR"/>
    <property type="match status" value="1"/>
</dbReference>
<evidence type="ECO:0000256" key="5">
    <source>
        <dbReference type="ARBA" id="ARBA00022827"/>
    </source>
</evidence>
<protein>
    <submittedName>
        <fullName evidence="10">9286_t:CDS:1</fullName>
    </submittedName>
</protein>
<evidence type="ECO:0000256" key="6">
    <source>
        <dbReference type="ARBA" id="ARBA00022857"/>
    </source>
</evidence>
<organism evidence="10 11">
    <name type="scientific">Paraglomus brasilianum</name>
    <dbReference type="NCBI Taxonomy" id="144538"/>
    <lineage>
        <taxon>Eukaryota</taxon>
        <taxon>Fungi</taxon>
        <taxon>Fungi incertae sedis</taxon>
        <taxon>Mucoromycota</taxon>
        <taxon>Glomeromycotina</taxon>
        <taxon>Glomeromycetes</taxon>
        <taxon>Paraglomerales</taxon>
        <taxon>Paraglomeraceae</taxon>
        <taxon>Paraglomus</taxon>
    </lineage>
</organism>
<keyword evidence="11" id="KW-1185">Reference proteome</keyword>
<evidence type="ECO:0000313" key="10">
    <source>
        <dbReference type="EMBL" id="CAG8455965.1"/>
    </source>
</evidence>
<dbReference type="InterPro" id="IPR029041">
    <property type="entry name" value="FAD-linked_oxidoreductase-like"/>
</dbReference>
<dbReference type="PANTHER" id="PTHR45754:SF1">
    <property type="entry name" value="METHYLENETETRAHYDROFOLATE REDUCTASE 1"/>
    <property type="match status" value="1"/>
</dbReference>
<dbReference type="GO" id="GO:0071949">
    <property type="term" value="F:FAD binding"/>
    <property type="evidence" value="ECO:0007669"/>
    <property type="project" value="TreeGrafter"/>
</dbReference>
<evidence type="ECO:0000256" key="4">
    <source>
        <dbReference type="ARBA" id="ARBA00022630"/>
    </source>
</evidence>
<dbReference type="OrthoDB" id="16284at2759"/>
<evidence type="ECO:0000256" key="1">
    <source>
        <dbReference type="ARBA" id="ARBA00001974"/>
    </source>
</evidence>
<dbReference type="InterPro" id="IPR004621">
    <property type="entry name" value="Fadh2_euk"/>
</dbReference>
<sequence>MKIIDKLVNLPSGQPFYSFEYFPPKTEEGLANLYDRLKRMSYLNPLFASFTWGAGGSTVERTSEMCAISQSGFGLETCMHLTCTNVNRDIIKGALNDAKDNGIQNILALRGDPPRGQEFWSSCDSEFNYALDLVKFIRREYGDYFCIGVAGYPEGYPDSDNKQQDLRFLKEKVDAGADFIITQMFFDVDIFVEWEKECRKIGITVPIIPGIMPIQGYNSFRRIINLCKVCVPSSILNALEPIKHDDQAVKDYGVQLAFTMISTLRQNYNICGFHLCTLNLEKSVRLILEKLGLVLTEEQRIRAPNNRRRSSTFLHGNGIIKEELDGSVPVAKPLIWKNQGVDYVGRAEDWDNFPNGRFGSSQSPAFGEVDGYGGTVKIPVPNALTYWNHPTTIADITQLFISYISGNTPLLPWSEEPLIAETDAIRVKLLQLNQLGFWTISSQPAVNGARSDDPVFGWGPRGGYVYQKAFVECFVSEEMLEKILEKAGESPWITYYAANRRGEFRTNVKEDSPSAVTWGVFPGKEIVQPTIIEEVSFKTWKEEAFALWTEWEHLYPPGSSSQQLLNHIGNTWWLLNLVHHNYIEPGAIWEIFLGTG</sequence>
<evidence type="ECO:0000259" key="9">
    <source>
        <dbReference type="Pfam" id="PF21895"/>
    </source>
</evidence>
<dbReference type="GO" id="GO:0035999">
    <property type="term" value="P:tetrahydrofolate interconversion"/>
    <property type="evidence" value="ECO:0007669"/>
    <property type="project" value="TreeGrafter"/>
</dbReference>
<reference evidence="10" key="1">
    <citation type="submission" date="2021-06" db="EMBL/GenBank/DDBJ databases">
        <authorList>
            <person name="Kallberg Y."/>
            <person name="Tangrot J."/>
            <person name="Rosling A."/>
        </authorList>
    </citation>
    <scope>NUCLEOTIDE SEQUENCE</scope>
    <source>
        <strain evidence="10">BR232B</strain>
    </source>
</reference>
<evidence type="ECO:0000256" key="2">
    <source>
        <dbReference type="ARBA" id="ARBA00004777"/>
    </source>
</evidence>
<evidence type="ECO:0000256" key="7">
    <source>
        <dbReference type="ARBA" id="ARBA00023002"/>
    </source>
</evidence>
<dbReference type="Pfam" id="PF21895">
    <property type="entry name" value="MTHFR_C"/>
    <property type="match status" value="1"/>
</dbReference>
<dbReference type="Gene3D" id="3.20.20.220">
    <property type="match status" value="1"/>
</dbReference>
<keyword evidence="5" id="KW-0274">FAD</keyword>
<dbReference type="NCBIfam" id="TIGR00677">
    <property type="entry name" value="fadh2_euk"/>
    <property type="match status" value="1"/>
</dbReference>
<dbReference type="Pfam" id="PF02219">
    <property type="entry name" value="MTHFR"/>
    <property type="match status" value="1"/>
</dbReference>
<dbReference type="GO" id="GO:0005829">
    <property type="term" value="C:cytosol"/>
    <property type="evidence" value="ECO:0007669"/>
    <property type="project" value="TreeGrafter"/>
</dbReference>
<name>A0A9N8VMI3_9GLOM</name>